<dbReference type="Proteomes" id="UP000198211">
    <property type="component" value="Unassembled WGS sequence"/>
</dbReference>
<organism evidence="2 3">
    <name type="scientific">Phytophthora megakarya</name>
    <dbReference type="NCBI Taxonomy" id="4795"/>
    <lineage>
        <taxon>Eukaryota</taxon>
        <taxon>Sar</taxon>
        <taxon>Stramenopiles</taxon>
        <taxon>Oomycota</taxon>
        <taxon>Peronosporomycetes</taxon>
        <taxon>Peronosporales</taxon>
        <taxon>Peronosporaceae</taxon>
        <taxon>Phytophthora</taxon>
    </lineage>
</organism>
<evidence type="ECO:0000313" key="2">
    <source>
        <dbReference type="EMBL" id="OWY90116.1"/>
    </source>
</evidence>
<accession>A0A225UBW7</accession>
<feature type="non-terminal residue" evidence="2">
    <location>
        <position position="1"/>
    </location>
</feature>
<evidence type="ECO:0000259" key="1">
    <source>
        <dbReference type="Pfam" id="PF03184"/>
    </source>
</evidence>
<sequence length="126" mass="14071">FFDAHLTRHDVRRPVVLVLDNSSTHLGTLTFSSIDFNRIFLGEVSASFERGILLVPLPPNATHLYQPLDVAVFKPFKEMANSSLHEKLLVCSACTISKTDAIGIACNQGFAFEKNINRFEYLSNTI</sequence>
<evidence type="ECO:0000313" key="3">
    <source>
        <dbReference type="Proteomes" id="UP000198211"/>
    </source>
</evidence>
<dbReference type="GO" id="GO:0003676">
    <property type="term" value="F:nucleic acid binding"/>
    <property type="evidence" value="ECO:0007669"/>
    <property type="project" value="InterPro"/>
</dbReference>
<gene>
    <name evidence="2" type="ORF">PHMEG_00041901</name>
</gene>
<dbReference type="InterPro" id="IPR004875">
    <property type="entry name" value="DDE_SF_endonuclease_dom"/>
</dbReference>
<name>A0A225UBW7_9STRA</name>
<keyword evidence="3" id="KW-1185">Reference proteome</keyword>
<comment type="caution">
    <text evidence="2">The sequence shown here is derived from an EMBL/GenBank/DDBJ whole genome shotgun (WGS) entry which is preliminary data.</text>
</comment>
<dbReference type="AlphaFoldDB" id="A0A225UBW7"/>
<dbReference type="OrthoDB" id="108685at2759"/>
<feature type="domain" description="DDE-1" evidence="1">
    <location>
        <begin position="3"/>
        <end position="87"/>
    </location>
</feature>
<dbReference type="Pfam" id="PF03184">
    <property type="entry name" value="DDE_1"/>
    <property type="match status" value="1"/>
</dbReference>
<dbReference type="EMBL" id="NBNE01023846">
    <property type="protein sequence ID" value="OWY90116.1"/>
    <property type="molecule type" value="Genomic_DNA"/>
</dbReference>
<reference evidence="3" key="1">
    <citation type="submission" date="2017-03" db="EMBL/GenBank/DDBJ databases">
        <title>Phytopthora megakarya and P. palmivora, two closely related causual agents of cacao black pod achieved similar genome size and gene model numbers by different mechanisms.</title>
        <authorList>
            <person name="Ali S."/>
            <person name="Shao J."/>
            <person name="Larry D.J."/>
            <person name="Kronmiller B."/>
            <person name="Shen D."/>
            <person name="Strem M.D."/>
            <person name="Melnick R.L."/>
            <person name="Guiltinan M.J."/>
            <person name="Tyler B.M."/>
            <person name="Meinhardt L.W."/>
            <person name="Bailey B.A."/>
        </authorList>
    </citation>
    <scope>NUCLEOTIDE SEQUENCE [LARGE SCALE GENOMIC DNA]</scope>
    <source>
        <strain evidence="3">zdho120</strain>
    </source>
</reference>
<proteinExistence type="predicted"/>
<protein>
    <recommendedName>
        <fullName evidence="1">DDE-1 domain-containing protein</fullName>
    </recommendedName>
</protein>